<accession>A0ABS4MSM3</accession>
<dbReference type="EMBL" id="JAGGLR010000008">
    <property type="protein sequence ID" value="MBP2062267.1"/>
    <property type="molecule type" value="Genomic_DNA"/>
</dbReference>
<dbReference type="Proteomes" id="UP000756710">
    <property type="component" value="Unassembled WGS sequence"/>
</dbReference>
<name>A0ABS4MSM3_9ACTN</name>
<reference evidence="1 2" key="1">
    <citation type="submission" date="2021-03" db="EMBL/GenBank/DDBJ databases">
        <title>Genomic Encyclopedia of Type Strains, Phase IV (KMG-IV): sequencing the most valuable type-strain genomes for metagenomic binning, comparative biology and taxonomic classification.</title>
        <authorList>
            <person name="Goeker M."/>
        </authorList>
    </citation>
    <scope>NUCLEOTIDE SEQUENCE [LARGE SCALE GENOMIC DNA]</scope>
    <source>
        <strain evidence="1 2">DSM 41954</strain>
    </source>
</reference>
<proteinExistence type="predicted"/>
<protein>
    <submittedName>
        <fullName evidence="1">Uncharacterized protein</fullName>
    </submittedName>
</protein>
<comment type="caution">
    <text evidence="1">The sequence shown here is derived from an EMBL/GenBank/DDBJ whole genome shotgun (WGS) entry which is preliminary data.</text>
</comment>
<evidence type="ECO:0000313" key="2">
    <source>
        <dbReference type="Proteomes" id="UP000756710"/>
    </source>
</evidence>
<organism evidence="1 2">
    <name type="scientific">Streptomyces iranensis</name>
    <dbReference type="NCBI Taxonomy" id="576784"/>
    <lineage>
        <taxon>Bacteria</taxon>
        <taxon>Bacillati</taxon>
        <taxon>Actinomycetota</taxon>
        <taxon>Actinomycetes</taxon>
        <taxon>Kitasatosporales</taxon>
        <taxon>Streptomycetaceae</taxon>
        <taxon>Streptomyces</taxon>
        <taxon>Streptomyces violaceusniger group</taxon>
    </lineage>
</organism>
<gene>
    <name evidence="1" type="ORF">J2Z30_003283</name>
</gene>
<evidence type="ECO:0000313" key="1">
    <source>
        <dbReference type="EMBL" id="MBP2062267.1"/>
    </source>
</evidence>
<sequence>MRRPRCVLGNLAAGLENLGDDVNALMCWDAGTGPIRTRVTSCAGSAR</sequence>
<keyword evidence="2" id="KW-1185">Reference proteome</keyword>